<feature type="compositionally biased region" description="Low complexity" evidence="1">
    <location>
        <begin position="166"/>
        <end position="182"/>
    </location>
</feature>
<evidence type="ECO:0000256" key="1">
    <source>
        <dbReference type="SAM" id="MobiDB-lite"/>
    </source>
</evidence>
<feature type="region of interest" description="Disordered" evidence="1">
    <location>
        <begin position="384"/>
        <end position="427"/>
    </location>
</feature>
<feature type="region of interest" description="Disordered" evidence="1">
    <location>
        <begin position="329"/>
        <end position="348"/>
    </location>
</feature>
<feature type="domain" description="SMAUG/ZCCHC2-like PHAT" evidence="3">
    <location>
        <begin position="54"/>
        <end position="154"/>
    </location>
</feature>
<dbReference type="InterPro" id="IPR057327">
    <property type="entry name" value="Vts1_dom"/>
</dbReference>
<name>A0A915K035_ROMCU</name>
<reference evidence="5" key="1">
    <citation type="submission" date="2022-11" db="UniProtKB">
        <authorList>
            <consortium name="WormBaseParasite"/>
        </authorList>
    </citation>
    <scope>IDENTIFICATION</scope>
</reference>
<proteinExistence type="predicted"/>
<feature type="compositionally biased region" description="Polar residues" evidence="1">
    <location>
        <begin position="288"/>
        <end position="299"/>
    </location>
</feature>
<protein>
    <submittedName>
        <fullName evidence="5">Uncharacterized protein</fullName>
    </submittedName>
</protein>
<organism evidence="4 5">
    <name type="scientific">Romanomermis culicivorax</name>
    <name type="common">Nematode worm</name>
    <dbReference type="NCBI Taxonomy" id="13658"/>
    <lineage>
        <taxon>Eukaryota</taxon>
        <taxon>Metazoa</taxon>
        <taxon>Ecdysozoa</taxon>
        <taxon>Nematoda</taxon>
        <taxon>Enoplea</taxon>
        <taxon>Dorylaimia</taxon>
        <taxon>Mermithida</taxon>
        <taxon>Mermithoidea</taxon>
        <taxon>Mermithidae</taxon>
        <taxon>Romanomermis</taxon>
    </lineage>
</organism>
<dbReference type="Pfam" id="PF25479">
    <property type="entry name" value="Vts1"/>
    <property type="match status" value="1"/>
</dbReference>
<evidence type="ECO:0000259" key="2">
    <source>
        <dbReference type="Pfam" id="PF25479"/>
    </source>
</evidence>
<dbReference type="Proteomes" id="UP000887565">
    <property type="component" value="Unplaced"/>
</dbReference>
<dbReference type="WBParaSite" id="nRc.2.0.1.t32027-RA">
    <property type="protein sequence ID" value="nRc.2.0.1.t32027-RA"/>
    <property type="gene ID" value="nRc.2.0.1.g32027"/>
</dbReference>
<dbReference type="InterPro" id="IPR042344">
    <property type="entry name" value="ZCCHC14"/>
</dbReference>
<feature type="region of interest" description="Disordered" evidence="1">
    <location>
        <begin position="225"/>
        <end position="250"/>
    </location>
</feature>
<dbReference type="InterPro" id="IPR058599">
    <property type="entry name" value="PHAT_Smg/ZCCHC2-like"/>
</dbReference>
<sequence>MTLLISDICSWFHKQQGATRLDTVVSLLQMLYPLELQFVGVCLEDLMRSENHRLRDVEQRLNLPEIVACLTDLNDSRCRASLIVALSLLKGTNYSTATAVCKILFEFYVVYRQMPRTKDVLDELLLLLTMVKYHPAFKFDQKTNIANLCDDILNFINQNQTSLPLQQQSAPTATSSSVPSTPLENGPTSRSQNGVEDKDLQKCDNVDSTTAAVQKHFLQNSVAMKKSSDENKIHQRNQKNHYHHQQEKNQNRAGVSGAVINHYHHNNNNTSSSDRAPRNHNYHARAASSPSCRSQSYKTPSAAAVVNTTTTTRWIISYFHSILHSKKNVSNAHQNPTPSNRHDSSSNNNEYVFINSRYKYNGANNGAGTPESGSANLAVLDQQQRNSCTPPTTSRPPPPSRQQSTAAETSRPQQQQQNYDAAGGDNQMQYFGHKISYFSLRKS</sequence>
<feature type="region of interest" description="Disordered" evidence="1">
    <location>
        <begin position="262"/>
        <end position="302"/>
    </location>
</feature>
<keyword evidence="4" id="KW-1185">Reference proteome</keyword>
<feature type="domain" description="RNA-binding protein vts1-like alpha-helical" evidence="2">
    <location>
        <begin position="6"/>
        <end position="48"/>
    </location>
</feature>
<dbReference type="AlphaFoldDB" id="A0A915K035"/>
<evidence type="ECO:0000259" key="3">
    <source>
        <dbReference type="Pfam" id="PF26034"/>
    </source>
</evidence>
<evidence type="ECO:0000313" key="5">
    <source>
        <dbReference type="WBParaSite" id="nRc.2.0.1.t32027-RA"/>
    </source>
</evidence>
<dbReference type="Pfam" id="PF26034">
    <property type="entry name" value="PHAT_SMAUG"/>
    <property type="match status" value="1"/>
</dbReference>
<evidence type="ECO:0000313" key="4">
    <source>
        <dbReference type="Proteomes" id="UP000887565"/>
    </source>
</evidence>
<feature type="compositionally biased region" description="Basic residues" evidence="1">
    <location>
        <begin position="234"/>
        <end position="243"/>
    </location>
</feature>
<dbReference type="PANTHER" id="PTHR16195">
    <property type="entry name" value="ZINC FINGER CCHC DOMAIN CONTAINING PROTEIN"/>
    <property type="match status" value="1"/>
</dbReference>
<feature type="region of interest" description="Disordered" evidence="1">
    <location>
        <begin position="164"/>
        <end position="199"/>
    </location>
</feature>
<dbReference type="PANTHER" id="PTHR16195:SF16">
    <property type="entry name" value="ZINC FINGER CCHC DOMAIN-CONTAINING PROTEIN 14"/>
    <property type="match status" value="1"/>
</dbReference>
<accession>A0A915K035</accession>
<feature type="compositionally biased region" description="Polar residues" evidence="1">
    <location>
        <begin position="406"/>
        <end position="419"/>
    </location>
</feature>